<evidence type="ECO:0000256" key="2">
    <source>
        <dbReference type="SAM" id="Phobius"/>
    </source>
</evidence>
<dbReference type="Proteomes" id="UP000828390">
    <property type="component" value="Unassembled WGS sequence"/>
</dbReference>
<gene>
    <name evidence="3" type="ORF">DPMN_140439</name>
</gene>
<name>A0A9D4G7Q9_DREPO</name>
<protein>
    <submittedName>
        <fullName evidence="3">Uncharacterized protein</fullName>
    </submittedName>
</protein>
<evidence type="ECO:0000313" key="3">
    <source>
        <dbReference type="EMBL" id="KAH3812018.1"/>
    </source>
</evidence>
<feature type="compositionally biased region" description="Polar residues" evidence="1">
    <location>
        <begin position="107"/>
        <end position="130"/>
    </location>
</feature>
<dbReference type="EMBL" id="JAIWYP010000006">
    <property type="protein sequence ID" value="KAH3812018.1"/>
    <property type="molecule type" value="Genomic_DNA"/>
</dbReference>
<reference evidence="3" key="2">
    <citation type="submission" date="2020-11" db="EMBL/GenBank/DDBJ databases">
        <authorList>
            <person name="McCartney M.A."/>
            <person name="Auch B."/>
            <person name="Kono T."/>
            <person name="Mallez S."/>
            <person name="Becker A."/>
            <person name="Gohl D.M."/>
            <person name="Silverstein K.A.T."/>
            <person name="Koren S."/>
            <person name="Bechman K.B."/>
            <person name="Herman A."/>
            <person name="Abrahante J.E."/>
            <person name="Garbe J."/>
        </authorList>
    </citation>
    <scope>NUCLEOTIDE SEQUENCE</scope>
    <source>
        <strain evidence="3">Duluth1</strain>
        <tissue evidence="3">Whole animal</tissue>
    </source>
</reference>
<keyword evidence="2" id="KW-1133">Transmembrane helix</keyword>
<keyword evidence="2" id="KW-0812">Transmembrane</keyword>
<keyword evidence="2" id="KW-0472">Membrane</keyword>
<organism evidence="3 4">
    <name type="scientific">Dreissena polymorpha</name>
    <name type="common">Zebra mussel</name>
    <name type="synonym">Mytilus polymorpha</name>
    <dbReference type="NCBI Taxonomy" id="45954"/>
    <lineage>
        <taxon>Eukaryota</taxon>
        <taxon>Metazoa</taxon>
        <taxon>Spiralia</taxon>
        <taxon>Lophotrochozoa</taxon>
        <taxon>Mollusca</taxon>
        <taxon>Bivalvia</taxon>
        <taxon>Autobranchia</taxon>
        <taxon>Heteroconchia</taxon>
        <taxon>Euheterodonta</taxon>
        <taxon>Imparidentia</taxon>
        <taxon>Neoheterodontei</taxon>
        <taxon>Myida</taxon>
        <taxon>Dreissenoidea</taxon>
        <taxon>Dreissenidae</taxon>
        <taxon>Dreissena</taxon>
    </lineage>
</organism>
<dbReference type="AlphaFoldDB" id="A0A9D4G7Q9"/>
<comment type="caution">
    <text evidence="3">The sequence shown here is derived from an EMBL/GenBank/DDBJ whole genome shotgun (WGS) entry which is preliminary data.</text>
</comment>
<feature type="transmembrane region" description="Helical" evidence="2">
    <location>
        <begin position="6"/>
        <end position="27"/>
    </location>
</feature>
<evidence type="ECO:0000313" key="4">
    <source>
        <dbReference type="Proteomes" id="UP000828390"/>
    </source>
</evidence>
<keyword evidence="4" id="KW-1185">Reference proteome</keyword>
<evidence type="ECO:0000256" key="1">
    <source>
        <dbReference type="SAM" id="MobiDB-lite"/>
    </source>
</evidence>
<feature type="region of interest" description="Disordered" evidence="1">
    <location>
        <begin position="86"/>
        <end position="142"/>
    </location>
</feature>
<reference evidence="3" key="1">
    <citation type="journal article" date="2019" name="bioRxiv">
        <title>The Genome of the Zebra Mussel, Dreissena polymorpha: A Resource for Invasive Species Research.</title>
        <authorList>
            <person name="McCartney M.A."/>
            <person name="Auch B."/>
            <person name="Kono T."/>
            <person name="Mallez S."/>
            <person name="Zhang Y."/>
            <person name="Obille A."/>
            <person name="Becker A."/>
            <person name="Abrahante J.E."/>
            <person name="Garbe J."/>
            <person name="Badalamenti J.P."/>
            <person name="Herman A."/>
            <person name="Mangelson H."/>
            <person name="Liachko I."/>
            <person name="Sullivan S."/>
            <person name="Sone E.D."/>
            <person name="Koren S."/>
            <person name="Silverstein K.A.T."/>
            <person name="Beckman K.B."/>
            <person name="Gohl D.M."/>
        </authorList>
    </citation>
    <scope>NUCLEOTIDE SEQUENCE</scope>
    <source>
        <strain evidence="3">Duluth1</strain>
        <tissue evidence="3">Whole animal</tissue>
    </source>
</reference>
<sequence>MDKTQWTIVILFLAGVKIIFWIIVCYWRAKRRIAFILAQSNASHHRNVIVVPETTRDTARILHHEYRDDEDNMGMTWNQNPLEFTPPSYAEACTTKSPGYPTDRQRASGNLTGQSRTSGYPTGQPNTTGYPSFDAKKEPLLE</sequence>
<proteinExistence type="predicted"/>
<accession>A0A9D4G7Q9</accession>